<organism evidence="1 2">
    <name type="scientific">Rhabditophanes sp. KR3021</name>
    <dbReference type="NCBI Taxonomy" id="114890"/>
    <lineage>
        <taxon>Eukaryota</taxon>
        <taxon>Metazoa</taxon>
        <taxon>Ecdysozoa</taxon>
        <taxon>Nematoda</taxon>
        <taxon>Chromadorea</taxon>
        <taxon>Rhabditida</taxon>
        <taxon>Tylenchina</taxon>
        <taxon>Panagrolaimomorpha</taxon>
        <taxon>Strongyloidoidea</taxon>
        <taxon>Alloionematidae</taxon>
        <taxon>Rhabditophanes</taxon>
    </lineage>
</organism>
<evidence type="ECO:0000313" key="1">
    <source>
        <dbReference type="Proteomes" id="UP000095286"/>
    </source>
</evidence>
<dbReference type="WBParaSite" id="RSKR_0000103200.1">
    <property type="protein sequence ID" value="RSKR_0000103200.1"/>
    <property type="gene ID" value="RSKR_0000103200"/>
</dbReference>
<dbReference type="Proteomes" id="UP000095286">
    <property type="component" value="Unplaced"/>
</dbReference>
<evidence type="ECO:0000313" key="2">
    <source>
        <dbReference type="WBParaSite" id="RSKR_0000103200.1"/>
    </source>
</evidence>
<name>A0AC35TJ50_9BILA</name>
<protein>
    <submittedName>
        <fullName evidence="2">AH domain-containing protein</fullName>
    </submittedName>
</protein>
<reference evidence="2" key="1">
    <citation type="submission" date="2016-11" db="UniProtKB">
        <authorList>
            <consortium name="WormBaseParasite"/>
        </authorList>
    </citation>
    <scope>IDENTIFICATION</scope>
    <source>
        <strain evidence="2">KR3021</strain>
    </source>
</reference>
<proteinExistence type="predicted"/>
<sequence>MTSFYEAGTSGMNIDRFVEDFNDDSVLSTFQKHYWTAKQLLYTKLGRKEDEHLAAEDMTFDIKNTFFKSIKESGRELHVGMEELRRNYWEFGENQKFINYLLKGNMKFECERLQNVFEKFMTSFEVQITFNKKIHNVFVRIYDDVKCFNERAVADCGLTIEEADKTRVMYRGSLLWMKNISEELNPDENNQMNKFRSAQQIVKRGKVKLDKLKEDTTHKVELLEVSRNYLLTDMIRTYKCGLSAFYENASKECGKLLEQLNGIEGYEIDILKILNDPVGKVLEEQANLKKSTKNYIDKEDLRQAKAKELEEAKEAADNFDDFLGDTEEEDMVRLESPLGIIDEEQLKLKEERDEEDEFKTIPLNYLKPIEKLIDFSEEHISIPSIPPPPKYEPNWMDKVKCKAENLMDSLPTTSSIFGESSNSLKYCPSNLLDNPLPTLNSVSQNNKEVTNKKEEKWEEILRQFGSTNAGMPNQMPILDISEKEEDLINLL</sequence>
<accession>A0AC35TJ50</accession>